<gene>
    <name evidence="3" type="ORF">GmarT_20000</name>
</gene>
<evidence type="ECO:0000313" key="3">
    <source>
        <dbReference type="EMBL" id="QEG16139.1"/>
    </source>
</evidence>
<protein>
    <submittedName>
        <fullName evidence="3">SMI1 / KNR4 family protein</fullName>
    </submittedName>
</protein>
<sequence>MVSIKEIEWSECRGKPTVDAIKQFEVVIGRELPETLKVLLDTVNGGSPSHDIFSYKDPETYQEIRSCLGALISFNSEDENNILDYLSRPSEGMSSELAPFAAVGNGNLICLKKNSECVFIWLHGNRSGYDECQLADTFQEFIEVLQQDNDDEDEDEDLDTELANLEEE</sequence>
<dbReference type="Proteomes" id="UP000322887">
    <property type="component" value="Chromosome"/>
</dbReference>
<dbReference type="Gene3D" id="3.40.1580.10">
    <property type="entry name" value="SMI1/KNR4-like"/>
    <property type="match status" value="1"/>
</dbReference>
<evidence type="ECO:0000256" key="1">
    <source>
        <dbReference type="SAM" id="MobiDB-lite"/>
    </source>
</evidence>
<reference evidence="3 4" key="1">
    <citation type="submission" date="2019-08" db="EMBL/GenBank/DDBJ databases">
        <title>Deep-cultivation of Planctomycetes and their phenomic and genomic characterization uncovers novel biology.</title>
        <authorList>
            <person name="Wiegand S."/>
            <person name="Jogler M."/>
            <person name="Boedeker C."/>
            <person name="Pinto D."/>
            <person name="Vollmers J."/>
            <person name="Rivas-Marin E."/>
            <person name="Kohn T."/>
            <person name="Peeters S.H."/>
            <person name="Heuer A."/>
            <person name="Rast P."/>
            <person name="Oberbeckmann S."/>
            <person name="Bunk B."/>
            <person name="Jeske O."/>
            <person name="Meyerdierks A."/>
            <person name="Storesund J.E."/>
            <person name="Kallscheuer N."/>
            <person name="Luecker S."/>
            <person name="Lage O.M."/>
            <person name="Pohl T."/>
            <person name="Merkel B.J."/>
            <person name="Hornburger P."/>
            <person name="Mueller R.-W."/>
            <person name="Bruemmer F."/>
            <person name="Labrenz M."/>
            <person name="Spormann A.M."/>
            <person name="Op den Camp H."/>
            <person name="Overmann J."/>
            <person name="Amann R."/>
            <person name="Jetten M.S.M."/>
            <person name="Mascher T."/>
            <person name="Medema M.H."/>
            <person name="Devos D.P."/>
            <person name="Kaster A.-K."/>
            <person name="Ovreas L."/>
            <person name="Rohde M."/>
            <person name="Galperin M.Y."/>
            <person name="Jogler C."/>
        </authorList>
    </citation>
    <scope>NUCLEOTIDE SEQUENCE [LARGE SCALE GENOMIC DNA]</scope>
    <source>
        <strain evidence="3 4">DSM 8797</strain>
    </source>
</reference>
<feature type="region of interest" description="Disordered" evidence="1">
    <location>
        <begin position="148"/>
        <end position="168"/>
    </location>
</feature>
<dbReference type="SUPFAM" id="SSF160631">
    <property type="entry name" value="SMI1/KNR4-like"/>
    <property type="match status" value="1"/>
</dbReference>
<dbReference type="EMBL" id="CP042910">
    <property type="protein sequence ID" value="QEG16139.1"/>
    <property type="molecule type" value="Genomic_DNA"/>
</dbReference>
<dbReference type="InterPro" id="IPR037883">
    <property type="entry name" value="Knr4/Smi1-like_sf"/>
</dbReference>
<accession>A0ABX5YKF5</accession>
<evidence type="ECO:0000259" key="2">
    <source>
        <dbReference type="Pfam" id="PF09346"/>
    </source>
</evidence>
<keyword evidence="4" id="KW-1185">Reference proteome</keyword>
<proteinExistence type="predicted"/>
<dbReference type="Pfam" id="PF09346">
    <property type="entry name" value="SMI1_KNR4"/>
    <property type="match status" value="1"/>
</dbReference>
<feature type="domain" description="Knr4/Smi1-like" evidence="2">
    <location>
        <begin position="16"/>
        <end position="143"/>
    </location>
</feature>
<evidence type="ECO:0000313" key="4">
    <source>
        <dbReference type="Proteomes" id="UP000322887"/>
    </source>
</evidence>
<dbReference type="InterPro" id="IPR018958">
    <property type="entry name" value="Knr4/Smi1-like_dom"/>
</dbReference>
<name>A0ABX5YKF5_9PLAN</name>
<organism evidence="3 4">
    <name type="scientific">Gimesia maris</name>
    <dbReference type="NCBI Taxonomy" id="122"/>
    <lineage>
        <taxon>Bacteria</taxon>
        <taxon>Pseudomonadati</taxon>
        <taxon>Planctomycetota</taxon>
        <taxon>Planctomycetia</taxon>
        <taxon>Planctomycetales</taxon>
        <taxon>Planctomycetaceae</taxon>
        <taxon>Gimesia</taxon>
    </lineage>
</organism>